<dbReference type="EMBL" id="FMIK01000024">
    <property type="protein sequence ID" value="SCL92644.1"/>
    <property type="molecule type" value="Genomic_DNA"/>
</dbReference>
<accession>A0AAX2CGV1</accession>
<proteinExistence type="predicted"/>
<evidence type="ECO:0000313" key="2">
    <source>
        <dbReference type="Proteomes" id="UP000242164"/>
    </source>
</evidence>
<comment type="caution">
    <text evidence="1">The sequence shown here is derived from an EMBL/GenBank/DDBJ whole genome shotgun (WGS) entry which is preliminary data.</text>
</comment>
<dbReference type="RefSeq" id="WP_048722990.1">
    <property type="nucleotide sequence ID" value="NZ_CP024096.1"/>
</dbReference>
<dbReference type="Proteomes" id="UP000242164">
    <property type="component" value="Unassembled WGS sequence"/>
</dbReference>
<organism evidence="1 2">
    <name type="scientific">Bacillus cytotoxicus</name>
    <dbReference type="NCBI Taxonomy" id="580165"/>
    <lineage>
        <taxon>Bacteria</taxon>
        <taxon>Bacillati</taxon>
        <taxon>Bacillota</taxon>
        <taxon>Bacilli</taxon>
        <taxon>Bacillales</taxon>
        <taxon>Bacillaceae</taxon>
        <taxon>Bacillus</taxon>
        <taxon>Bacillus cereus group</taxon>
    </lineage>
</organism>
<evidence type="ECO:0000313" key="1">
    <source>
        <dbReference type="EMBL" id="SCL92644.1"/>
    </source>
</evidence>
<name>A0AAX2CGV1_9BACI</name>
<sequence>MTSPTLKSFIQQHTHFITDLETIIDTIIEKQHVYLYDTSAISIHEKAYFRYDERLFLKKVQDTPVLITDVIAKEMRLIEDVEQRYMKYLQHFKTILYVEEQQLYDLLKVDFDVTGAKREFLGASEQAFTCIQPLRDTVRKARRSFQHAENIILDDYISFFVNKNDKNRGEISLLWTACVLNRLPGTFSITFIGIDHDLFSYVEQACLLGRNKDYNVYIMSNETLLQIDYGQHQNTTKLQKLTDIYRNEDRKIMYFNRNEDIMHLIRQKSKLSNQDFIKKITCNQIQVVY</sequence>
<reference evidence="1 2" key="1">
    <citation type="submission" date="2016-08" db="EMBL/GenBank/DDBJ databases">
        <authorList>
            <person name="Loux V."/>
            <person name="Rue O."/>
        </authorList>
    </citation>
    <scope>NUCLEOTIDE SEQUENCE [LARGE SCALE GENOMIC DNA]</scope>
    <source>
        <strain evidence="1 2">AFSSA_08CEB44bac</strain>
    </source>
</reference>
<protein>
    <submittedName>
        <fullName evidence="1">Uncharacterized protein</fullName>
    </submittedName>
</protein>
<gene>
    <name evidence="1" type="ORF">BCB44BAC_02093</name>
</gene>
<dbReference type="AlphaFoldDB" id="A0AAX2CGV1"/>